<dbReference type="EMBL" id="MTSE01000009">
    <property type="protein sequence ID" value="OUJ72697.1"/>
    <property type="molecule type" value="Genomic_DNA"/>
</dbReference>
<name>A0A243WCE7_9BACT</name>
<evidence type="ECO:0000259" key="1">
    <source>
        <dbReference type="PROSITE" id="PS51186"/>
    </source>
</evidence>
<evidence type="ECO:0000313" key="2">
    <source>
        <dbReference type="EMBL" id="OUJ72697.1"/>
    </source>
</evidence>
<dbReference type="InterPro" id="IPR020036">
    <property type="entry name" value="PseH"/>
</dbReference>
<dbReference type="Proteomes" id="UP000194873">
    <property type="component" value="Unassembled WGS sequence"/>
</dbReference>
<dbReference type="OrthoDB" id="9799096at2"/>
<protein>
    <submittedName>
        <fullName evidence="2">UDP-4-amino-4, 6-dideoxy-N-acetyl-beta-L-altrosamine N-acetyltransferase</fullName>
    </submittedName>
</protein>
<comment type="caution">
    <text evidence="2">The sequence shown here is derived from an EMBL/GenBank/DDBJ whole genome shotgun (WGS) entry which is preliminary data.</text>
</comment>
<dbReference type="Gene3D" id="3.40.630.30">
    <property type="match status" value="1"/>
</dbReference>
<dbReference type="PANTHER" id="PTHR43415:SF3">
    <property type="entry name" value="GNAT-FAMILY ACETYLTRANSFERASE"/>
    <property type="match status" value="1"/>
</dbReference>
<dbReference type="Pfam" id="PF13302">
    <property type="entry name" value="Acetyltransf_3"/>
    <property type="match status" value="1"/>
</dbReference>
<dbReference type="GO" id="GO:0016747">
    <property type="term" value="F:acyltransferase activity, transferring groups other than amino-acyl groups"/>
    <property type="evidence" value="ECO:0007669"/>
    <property type="project" value="InterPro"/>
</dbReference>
<feature type="domain" description="N-acetyltransferase" evidence="1">
    <location>
        <begin position="4"/>
        <end position="165"/>
    </location>
</feature>
<evidence type="ECO:0000313" key="3">
    <source>
        <dbReference type="Proteomes" id="UP000194873"/>
    </source>
</evidence>
<dbReference type="SUPFAM" id="SSF55729">
    <property type="entry name" value="Acyl-CoA N-acyltransferases (Nat)"/>
    <property type="match status" value="1"/>
</dbReference>
<reference evidence="2 3" key="1">
    <citation type="submission" date="2017-01" db="EMBL/GenBank/DDBJ databases">
        <title>A new Hymenobacter.</title>
        <authorList>
            <person name="Liang Y."/>
            <person name="Feng F."/>
        </authorList>
    </citation>
    <scope>NUCLEOTIDE SEQUENCE [LARGE SCALE GENOMIC DNA]</scope>
    <source>
        <strain evidence="2">MIMBbqt21</strain>
    </source>
</reference>
<accession>A0A243WCE7</accession>
<keyword evidence="2" id="KW-0808">Transferase</keyword>
<gene>
    <name evidence="2" type="ORF">BXP70_17480</name>
</gene>
<dbReference type="AlphaFoldDB" id="A0A243WCE7"/>
<proteinExistence type="predicted"/>
<dbReference type="PROSITE" id="PS51186">
    <property type="entry name" value="GNAT"/>
    <property type="match status" value="1"/>
</dbReference>
<keyword evidence="3" id="KW-1185">Reference proteome</keyword>
<dbReference type="InterPro" id="IPR000182">
    <property type="entry name" value="GNAT_dom"/>
</dbReference>
<dbReference type="InterPro" id="IPR016181">
    <property type="entry name" value="Acyl_CoA_acyltransferase"/>
</dbReference>
<dbReference type="NCBIfam" id="TIGR03585">
    <property type="entry name" value="PseH"/>
    <property type="match status" value="1"/>
</dbReference>
<organism evidence="2 3">
    <name type="scientific">Hymenobacter crusticola</name>
    <dbReference type="NCBI Taxonomy" id="1770526"/>
    <lineage>
        <taxon>Bacteria</taxon>
        <taxon>Pseudomonadati</taxon>
        <taxon>Bacteroidota</taxon>
        <taxon>Cytophagia</taxon>
        <taxon>Cytophagales</taxon>
        <taxon>Hymenobacteraceae</taxon>
        <taxon>Hymenobacter</taxon>
    </lineage>
</organism>
<sequence>MSSPLLRPMTEADLEQVRLWRNSPAVSQFMYHSRLITPEDQKAWFEGLANDPTRHYWIIQHADHAVGVANLYNINQTFKSCYWAFYLGDGGGGSAGLGARVELAILEYVFEELSLNKLLCEVFVSNDKVIRLHEKFGFRREAYLREHVFKDNVFRDVIGLALLRREWKQIQGTLQQLFKR</sequence>
<dbReference type="PANTHER" id="PTHR43415">
    <property type="entry name" value="SPERMIDINE N(1)-ACETYLTRANSFERASE"/>
    <property type="match status" value="1"/>
</dbReference>